<protein>
    <submittedName>
        <fullName evidence="1">Uncharacterized protein</fullName>
    </submittedName>
</protein>
<keyword evidence="2" id="KW-1185">Reference proteome</keyword>
<dbReference type="AlphaFoldDB" id="A0ABD0JYY5"/>
<evidence type="ECO:0000313" key="2">
    <source>
        <dbReference type="Proteomes" id="UP001519460"/>
    </source>
</evidence>
<reference evidence="1 2" key="1">
    <citation type="journal article" date="2023" name="Sci. Data">
        <title>Genome assembly of the Korean intertidal mud-creeper Batillaria attramentaria.</title>
        <authorList>
            <person name="Patra A.K."/>
            <person name="Ho P.T."/>
            <person name="Jun S."/>
            <person name="Lee S.J."/>
            <person name="Kim Y."/>
            <person name="Won Y.J."/>
        </authorList>
    </citation>
    <scope>NUCLEOTIDE SEQUENCE [LARGE SCALE GENOMIC DNA]</scope>
    <source>
        <strain evidence="1">Wonlab-2016</strain>
    </source>
</reference>
<dbReference type="Proteomes" id="UP001519460">
    <property type="component" value="Unassembled WGS sequence"/>
</dbReference>
<gene>
    <name evidence="1" type="ORF">BaRGS_00029034</name>
</gene>
<organism evidence="1 2">
    <name type="scientific">Batillaria attramentaria</name>
    <dbReference type="NCBI Taxonomy" id="370345"/>
    <lineage>
        <taxon>Eukaryota</taxon>
        <taxon>Metazoa</taxon>
        <taxon>Spiralia</taxon>
        <taxon>Lophotrochozoa</taxon>
        <taxon>Mollusca</taxon>
        <taxon>Gastropoda</taxon>
        <taxon>Caenogastropoda</taxon>
        <taxon>Sorbeoconcha</taxon>
        <taxon>Cerithioidea</taxon>
        <taxon>Batillariidae</taxon>
        <taxon>Batillaria</taxon>
    </lineage>
</organism>
<name>A0ABD0JYY5_9CAEN</name>
<accession>A0ABD0JYY5</accession>
<dbReference type="EMBL" id="JACVVK020000296">
    <property type="protein sequence ID" value="KAK7479758.1"/>
    <property type="molecule type" value="Genomic_DNA"/>
</dbReference>
<comment type="caution">
    <text evidence="1">The sequence shown here is derived from an EMBL/GenBank/DDBJ whole genome shotgun (WGS) entry which is preliminary data.</text>
</comment>
<sequence>MDFQRCIRKPQVELTHGVAHGMGVQLHYYQLLLCVDSWSKQKTTPSQIDRYDRQAKWKSTEGGAFGASRTGEFAVADRRLVSRQLFARRCSAHTWKGHTGAFCWVAHLEC</sequence>
<evidence type="ECO:0000313" key="1">
    <source>
        <dbReference type="EMBL" id="KAK7479758.1"/>
    </source>
</evidence>
<proteinExistence type="predicted"/>